<keyword evidence="6" id="KW-1133">Transmembrane helix</keyword>
<dbReference type="GO" id="GO:0016757">
    <property type="term" value="F:glycosyltransferase activity"/>
    <property type="evidence" value="ECO:0007669"/>
    <property type="project" value="UniProtKB-KW"/>
</dbReference>
<feature type="transmembrane region" description="Helical" evidence="6">
    <location>
        <begin position="12"/>
        <end position="36"/>
    </location>
</feature>
<dbReference type="GO" id="GO:0000139">
    <property type="term" value="C:Golgi membrane"/>
    <property type="evidence" value="ECO:0007669"/>
    <property type="project" value="UniProtKB-SubCell"/>
</dbReference>
<dbReference type="Pfam" id="PF03016">
    <property type="entry name" value="Exostosin_GT47"/>
    <property type="match status" value="1"/>
</dbReference>
<keyword evidence="5" id="KW-0333">Golgi apparatus</keyword>
<dbReference type="InterPro" id="IPR040911">
    <property type="entry name" value="Exostosin_GT47"/>
</dbReference>
<reference evidence="8" key="1">
    <citation type="journal article" date="2023" name="Nat. Commun.">
        <title>Diploid and tetraploid genomes of Acorus and the evolution of monocots.</title>
        <authorList>
            <person name="Ma L."/>
            <person name="Liu K.W."/>
            <person name="Li Z."/>
            <person name="Hsiao Y.Y."/>
            <person name="Qi Y."/>
            <person name="Fu T."/>
            <person name="Tang G.D."/>
            <person name="Zhang D."/>
            <person name="Sun W.H."/>
            <person name="Liu D.K."/>
            <person name="Li Y."/>
            <person name="Chen G.Z."/>
            <person name="Liu X.D."/>
            <person name="Liao X.Y."/>
            <person name="Jiang Y.T."/>
            <person name="Yu X."/>
            <person name="Hao Y."/>
            <person name="Huang J."/>
            <person name="Zhao X.W."/>
            <person name="Ke S."/>
            <person name="Chen Y.Y."/>
            <person name="Wu W.L."/>
            <person name="Hsu J.L."/>
            <person name="Lin Y.F."/>
            <person name="Huang M.D."/>
            <person name="Li C.Y."/>
            <person name="Huang L."/>
            <person name="Wang Z.W."/>
            <person name="Zhao X."/>
            <person name="Zhong W.Y."/>
            <person name="Peng D.H."/>
            <person name="Ahmad S."/>
            <person name="Lan S."/>
            <person name="Zhang J.S."/>
            <person name="Tsai W.C."/>
            <person name="Van de Peer Y."/>
            <person name="Liu Z.J."/>
        </authorList>
    </citation>
    <scope>NUCLEOTIDE SEQUENCE</scope>
    <source>
        <strain evidence="8">CP</strain>
    </source>
</reference>
<dbReference type="InterPro" id="IPR004263">
    <property type="entry name" value="Exostosin"/>
</dbReference>
<gene>
    <name evidence="8" type="ORF">QJS10_CPA16g00708</name>
</gene>
<keyword evidence="9" id="KW-1185">Reference proteome</keyword>
<dbReference type="PANTHER" id="PTHR11062">
    <property type="entry name" value="EXOSTOSIN HEPARAN SULFATE GLYCOSYLTRANSFERASE -RELATED"/>
    <property type="match status" value="1"/>
</dbReference>
<keyword evidence="6" id="KW-0472">Membrane</keyword>
<keyword evidence="6" id="KW-0812">Transmembrane</keyword>
<evidence type="ECO:0000313" key="8">
    <source>
        <dbReference type="EMBL" id="KAK1294571.1"/>
    </source>
</evidence>
<evidence type="ECO:0000313" key="9">
    <source>
        <dbReference type="Proteomes" id="UP001180020"/>
    </source>
</evidence>
<protein>
    <submittedName>
        <fullName evidence="8">Glycosyltransferase</fullName>
    </submittedName>
</protein>
<evidence type="ECO:0000256" key="2">
    <source>
        <dbReference type="ARBA" id="ARBA00010271"/>
    </source>
</evidence>
<evidence type="ECO:0000256" key="5">
    <source>
        <dbReference type="ARBA" id="ARBA00023034"/>
    </source>
</evidence>
<sequence length="444" mass="51749">MGRTRELGRRRAILHHPLVLMGLLVLILTSAAAWFFEYTHLLFLWPVPVHLSIPNQPLYIVPNTSTHFEEEEEEEEIPMPQIKKHVPPPRRQGGPYHDWELFRSDFEDMMTHLKIFVYPDAINGSNSFKDAFLPHRNPFDPRLGNYFSEHMFKISLLNSSLLATNPREAHFFFLPFSINALRNDPRVRSEASISEFVARYTDAMSRDYGFWNASWGSDHFYVCCHSVGRDAASRHSGLHTNAIQVTCSASYFQRLYMAHKDVALPQVWPRSSEDPITPPELRKRLVFFAGRLKNSRVRQELIAAWGNDTSMNIFSGSAPFPYEEGFRNSRYCLHVKGYEVNTARISDALHYCCIPVIVSNHYDLPFANVLDWSKFSVIVNHGDIPLLKSILVSISKELYLDMFQNLLQVRKHFRWHMTPRDYDSFHMTVYQLWLKRGVHRLSFL</sequence>
<evidence type="ECO:0000256" key="3">
    <source>
        <dbReference type="ARBA" id="ARBA00022676"/>
    </source>
</evidence>
<proteinExistence type="inferred from homology"/>
<name>A0AAV9D107_ACOCL</name>
<organism evidence="8 9">
    <name type="scientific">Acorus calamus</name>
    <name type="common">Sweet flag</name>
    <dbReference type="NCBI Taxonomy" id="4465"/>
    <lineage>
        <taxon>Eukaryota</taxon>
        <taxon>Viridiplantae</taxon>
        <taxon>Streptophyta</taxon>
        <taxon>Embryophyta</taxon>
        <taxon>Tracheophyta</taxon>
        <taxon>Spermatophyta</taxon>
        <taxon>Magnoliopsida</taxon>
        <taxon>Liliopsida</taxon>
        <taxon>Acoraceae</taxon>
        <taxon>Acorus</taxon>
    </lineage>
</organism>
<keyword evidence="4" id="KW-0735">Signal-anchor</keyword>
<comment type="caution">
    <text evidence="8">The sequence shown here is derived from an EMBL/GenBank/DDBJ whole genome shotgun (WGS) entry which is preliminary data.</text>
</comment>
<keyword evidence="3" id="KW-0808">Transferase</keyword>
<reference evidence="8" key="2">
    <citation type="submission" date="2023-06" db="EMBL/GenBank/DDBJ databases">
        <authorList>
            <person name="Ma L."/>
            <person name="Liu K.-W."/>
            <person name="Li Z."/>
            <person name="Hsiao Y.-Y."/>
            <person name="Qi Y."/>
            <person name="Fu T."/>
            <person name="Tang G."/>
            <person name="Zhang D."/>
            <person name="Sun W.-H."/>
            <person name="Liu D.-K."/>
            <person name="Li Y."/>
            <person name="Chen G.-Z."/>
            <person name="Liu X.-D."/>
            <person name="Liao X.-Y."/>
            <person name="Jiang Y.-T."/>
            <person name="Yu X."/>
            <person name="Hao Y."/>
            <person name="Huang J."/>
            <person name="Zhao X.-W."/>
            <person name="Ke S."/>
            <person name="Chen Y.-Y."/>
            <person name="Wu W.-L."/>
            <person name="Hsu J.-L."/>
            <person name="Lin Y.-F."/>
            <person name="Huang M.-D."/>
            <person name="Li C.-Y."/>
            <person name="Huang L."/>
            <person name="Wang Z.-W."/>
            <person name="Zhao X."/>
            <person name="Zhong W.-Y."/>
            <person name="Peng D.-H."/>
            <person name="Ahmad S."/>
            <person name="Lan S."/>
            <person name="Zhang J.-S."/>
            <person name="Tsai W.-C."/>
            <person name="Van De Peer Y."/>
            <person name="Liu Z.-J."/>
        </authorList>
    </citation>
    <scope>NUCLEOTIDE SEQUENCE</scope>
    <source>
        <strain evidence="8">CP</strain>
        <tissue evidence="8">Leaves</tissue>
    </source>
</reference>
<accession>A0AAV9D107</accession>
<dbReference type="Proteomes" id="UP001180020">
    <property type="component" value="Unassembled WGS sequence"/>
</dbReference>
<comment type="subcellular location">
    <subcellularLocation>
        <location evidence="1">Golgi apparatus membrane</location>
        <topology evidence="1">Single-pass type II membrane protein</topology>
    </subcellularLocation>
</comment>
<evidence type="ECO:0000256" key="1">
    <source>
        <dbReference type="ARBA" id="ARBA00004323"/>
    </source>
</evidence>
<dbReference type="EMBL" id="JAUJYO010000016">
    <property type="protein sequence ID" value="KAK1294571.1"/>
    <property type="molecule type" value="Genomic_DNA"/>
</dbReference>
<evidence type="ECO:0000256" key="6">
    <source>
        <dbReference type="SAM" id="Phobius"/>
    </source>
</evidence>
<dbReference type="PANTHER" id="PTHR11062:SF235">
    <property type="entry name" value="GLYCOSYLTRANSFERASE-LIKE PROTEIN"/>
    <property type="match status" value="1"/>
</dbReference>
<evidence type="ECO:0000259" key="7">
    <source>
        <dbReference type="Pfam" id="PF03016"/>
    </source>
</evidence>
<dbReference type="AlphaFoldDB" id="A0AAV9D107"/>
<evidence type="ECO:0000256" key="4">
    <source>
        <dbReference type="ARBA" id="ARBA00022968"/>
    </source>
</evidence>
<keyword evidence="3" id="KW-0328">Glycosyltransferase</keyword>
<comment type="similarity">
    <text evidence="2">Belongs to the glycosyltransferase 47 family.</text>
</comment>
<feature type="domain" description="Exostosin GT47" evidence="7">
    <location>
        <begin position="111"/>
        <end position="393"/>
    </location>
</feature>